<evidence type="ECO:0000256" key="1">
    <source>
        <dbReference type="ARBA" id="ARBA00004442"/>
    </source>
</evidence>
<dbReference type="EMBL" id="JAATJH010000001">
    <property type="protein sequence ID" value="NJC24836.1"/>
    <property type="molecule type" value="Genomic_DNA"/>
</dbReference>
<keyword evidence="3" id="KW-0998">Cell outer membrane</keyword>
<evidence type="ECO:0000313" key="5">
    <source>
        <dbReference type="EMBL" id="NJC24836.1"/>
    </source>
</evidence>
<feature type="signal peptide" evidence="4">
    <location>
        <begin position="1"/>
        <end position="19"/>
    </location>
</feature>
<comment type="subcellular location">
    <subcellularLocation>
        <location evidence="1">Cell outer membrane</location>
    </subcellularLocation>
</comment>
<keyword evidence="6" id="KW-1185">Reference proteome</keyword>
<dbReference type="RefSeq" id="WP_168035639.1">
    <property type="nucleotide sequence ID" value="NZ_JAATJH010000001.1"/>
</dbReference>
<proteinExistence type="predicted"/>
<dbReference type="SUPFAM" id="SSF56935">
    <property type="entry name" value="Porins"/>
    <property type="match status" value="1"/>
</dbReference>
<evidence type="ECO:0000256" key="4">
    <source>
        <dbReference type="SAM" id="SignalP"/>
    </source>
</evidence>
<keyword evidence="4" id="KW-0732">Signal</keyword>
<evidence type="ECO:0000256" key="3">
    <source>
        <dbReference type="ARBA" id="ARBA00023237"/>
    </source>
</evidence>
<dbReference type="Gene3D" id="2.40.170.20">
    <property type="entry name" value="TonB-dependent receptor, beta-barrel domain"/>
    <property type="match status" value="1"/>
</dbReference>
<comment type="caution">
    <text evidence="5">The sequence shown here is derived from an EMBL/GenBank/DDBJ whole genome shotgun (WGS) entry which is preliminary data.</text>
</comment>
<reference evidence="5 6" key="1">
    <citation type="submission" date="2020-03" db="EMBL/GenBank/DDBJ databases">
        <title>Genomic Encyclopedia of Type Strains, Phase IV (KMG-IV): sequencing the most valuable type-strain genomes for metagenomic binning, comparative biology and taxonomic classification.</title>
        <authorList>
            <person name="Goeker M."/>
        </authorList>
    </citation>
    <scope>NUCLEOTIDE SEQUENCE [LARGE SCALE GENOMIC DNA]</scope>
    <source>
        <strain evidence="5 6">DSM 105096</strain>
    </source>
</reference>
<keyword evidence="2" id="KW-0472">Membrane</keyword>
<evidence type="ECO:0008006" key="7">
    <source>
        <dbReference type="Google" id="ProtNLM"/>
    </source>
</evidence>
<dbReference type="Proteomes" id="UP000770785">
    <property type="component" value="Unassembled WGS sequence"/>
</dbReference>
<protein>
    <recommendedName>
        <fullName evidence="7">TonB-dependent receptor</fullName>
    </recommendedName>
</protein>
<evidence type="ECO:0000256" key="2">
    <source>
        <dbReference type="ARBA" id="ARBA00023136"/>
    </source>
</evidence>
<organism evidence="5 6">
    <name type="scientific">Neolewinella antarctica</name>
    <dbReference type="NCBI Taxonomy" id="442734"/>
    <lineage>
        <taxon>Bacteria</taxon>
        <taxon>Pseudomonadati</taxon>
        <taxon>Bacteroidota</taxon>
        <taxon>Saprospiria</taxon>
        <taxon>Saprospirales</taxon>
        <taxon>Lewinellaceae</taxon>
        <taxon>Neolewinella</taxon>
    </lineage>
</organism>
<evidence type="ECO:0000313" key="6">
    <source>
        <dbReference type="Proteomes" id="UP000770785"/>
    </source>
</evidence>
<accession>A0ABX0X6L0</accession>
<sequence length="544" mass="60624">MLRFTLLLGGLVLFGSATAQTGIDNSNVTVVSTFNARLSDAERVKVTPTPPVPDTVIQRQQYLVNDRPISIEYPAPVIRPRGIAKEKAPDAKNGFASIGVGIPNALYADLSYDMSGIDNAELGVFARHHSLNNDGNVENQKSSDTEFGARGTYLFDQGYAVSGGIGYETQSRYYYGYNFSPVAEGEEPLTFTDDDVRQRFNTFSLDAEIFNGTRTAADIDYTAGISMYLMDGDPAVRENNVDIHVGATKWIADDKPLDVKFRADFTSFKDTSTQNLTNFYLMPSFTTPIAGIYRLKVGVNLTTQEDDFDVFPNVSVHAPFVNGTLAGFLGWDGNLQNNSLRTLTDYNPWVDTRLRVKTAEYWRFYGGVDGQFSGINYRLEADYKNVDNLATYLLDRRQEIPKFDVVYDDATIVTLQASGTMNPLADLRVNGSVAQRFYSMENQEEPWHLPSFTLNVGAAYQFLEGRLTTGADFYVENGLPYQNANGDKDNLNGLFDLSLNADYSINDQFSGWLRVNNLLNNKRERFVQYPTIGTNLLVGVSAKF</sequence>
<gene>
    <name evidence="5" type="ORF">GGR27_000317</name>
</gene>
<dbReference type="InterPro" id="IPR036942">
    <property type="entry name" value="Beta-barrel_TonB_sf"/>
</dbReference>
<name>A0ABX0X6L0_9BACT</name>
<feature type="chain" id="PRO_5046206969" description="TonB-dependent receptor" evidence="4">
    <location>
        <begin position="20"/>
        <end position="544"/>
    </location>
</feature>